<evidence type="ECO:0000256" key="2">
    <source>
        <dbReference type="ARBA" id="ARBA00009592"/>
    </source>
</evidence>
<keyword evidence="7" id="KW-0677">Repeat</keyword>
<keyword evidence="14" id="KW-1185">Reference proteome</keyword>
<proteinExistence type="inferred from homology"/>
<name>A0ABC8RZK8_9AQUA</name>
<keyword evidence="9" id="KW-0472">Membrane</keyword>
<dbReference type="InterPro" id="IPR032675">
    <property type="entry name" value="LRR_dom_sf"/>
</dbReference>
<dbReference type="AlphaFoldDB" id="A0ABC8RZK8"/>
<protein>
    <recommendedName>
        <fullName evidence="12">Leucine-rich repeat-containing N-terminal plant-type domain-containing protein</fullName>
    </recommendedName>
</protein>
<evidence type="ECO:0000256" key="9">
    <source>
        <dbReference type="ARBA" id="ARBA00023136"/>
    </source>
</evidence>
<dbReference type="GO" id="GO:0005886">
    <property type="term" value="C:plasma membrane"/>
    <property type="evidence" value="ECO:0007669"/>
    <property type="project" value="UniProtKB-SubCell"/>
</dbReference>
<dbReference type="SMART" id="SM00369">
    <property type="entry name" value="LRR_TYP"/>
    <property type="match status" value="9"/>
</dbReference>
<evidence type="ECO:0000259" key="12">
    <source>
        <dbReference type="Pfam" id="PF08263"/>
    </source>
</evidence>
<feature type="domain" description="Leucine-rich repeat-containing N-terminal plant-type" evidence="12">
    <location>
        <begin position="12"/>
        <end position="53"/>
    </location>
</feature>
<evidence type="ECO:0000313" key="13">
    <source>
        <dbReference type="EMBL" id="CAK9150411.1"/>
    </source>
</evidence>
<dbReference type="EMBL" id="CAUOFW020002036">
    <property type="protein sequence ID" value="CAK9150411.1"/>
    <property type="molecule type" value="Genomic_DNA"/>
</dbReference>
<keyword evidence="8" id="KW-1133">Transmembrane helix</keyword>
<keyword evidence="6" id="KW-0732">Signal</keyword>
<evidence type="ECO:0000256" key="8">
    <source>
        <dbReference type="ARBA" id="ARBA00022989"/>
    </source>
</evidence>
<gene>
    <name evidence="13" type="ORF">ILEXP_LOCUS18562</name>
</gene>
<dbReference type="Gene3D" id="3.80.10.10">
    <property type="entry name" value="Ribonuclease Inhibitor"/>
    <property type="match status" value="6"/>
</dbReference>
<organism evidence="13 14">
    <name type="scientific">Ilex paraguariensis</name>
    <name type="common">yerba mate</name>
    <dbReference type="NCBI Taxonomy" id="185542"/>
    <lineage>
        <taxon>Eukaryota</taxon>
        <taxon>Viridiplantae</taxon>
        <taxon>Streptophyta</taxon>
        <taxon>Embryophyta</taxon>
        <taxon>Tracheophyta</taxon>
        <taxon>Spermatophyta</taxon>
        <taxon>Magnoliopsida</taxon>
        <taxon>eudicotyledons</taxon>
        <taxon>Gunneridae</taxon>
        <taxon>Pentapetalae</taxon>
        <taxon>asterids</taxon>
        <taxon>campanulids</taxon>
        <taxon>Aquifoliales</taxon>
        <taxon>Aquifoliaceae</taxon>
        <taxon>Ilex</taxon>
    </lineage>
</organism>
<keyword evidence="10" id="KW-0675">Receptor</keyword>
<dbReference type="GO" id="GO:0006952">
    <property type="term" value="P:defense response"/>
    <property type="evidence" value="ECO:0007669"/>
    <property type="project" value="UniProtKB-ARBA"/>
</dbReference>
<evidence type="ECO:0000256" key="1">
    <source>
        <dbReference type="ARBA" id="ARBA00004251"/>
    </source>
</evidence>
<dbReference type="SUPFAM" id="SSF52058">
    <property type="entry name" value="L domain-like"/>
    <property type="match status" value="1"/>
</dbReference>
<keyword evidence="4" id="KW-0433">Leucine-rich repeat</keyword>
<dbReference type="SUPFAM" id="SSF52047">
    <property type="entry name" value="RNI-like"/>
    <property type="match status" value="1"/>
</dbReference>
<evidence type="ECO:0000256" key="10">
    <source>
        <dbReference type="ARBA" id="ARBA00023170"/>
    </source>
</evidence>
<evidence type="ECO:0000256" key="5">
    <source>
        <dbReference type="ARBA" id="ARBA00022692"/>
    </source>
</evidence>
<accession>A0ABC8RZK8</accession>
<evidence type="ECO:0000256" key="3">
    <source>
        <dbReference type="ARBA" id="ARBA00022475"/>
    </source>
</evidence>
<keyword evidence="5" id="KW-0812">Transmembrane</keyword>
<dbReference type="PANTHER" id="PTHR48052:SF8">
    <property type="entry name" value="LRR RECEPTOR-LIKE SERINE_THREONINE-PROTEIN KINASE FLS2"/>
    <property type="match status" value="1"/>
</dbReference>
<dbReference type="PANTHER" id="PTHR48052">
    <property type="entry name" value="UNNAMED PRODUCT"/>
    <property type="match status" value="1"/>
</dbReference>
<comment type="subcellular location">
    <subcellularLocation>
        <location evidence="1">Cell membrane</location>
        <topology evidence="1">Single-pass type I membrane protein</topology>
    </subcellularLocation>
</comment>
<keyword evidence="11" id="KW-0325">Glycoprotein</keyword>
<sequence>MDVILVTGQCLSNQRVLLLQLRNSLTFDSSISTKLVQWNQTTDCCRWNGVNCDYAGQVIGLDLSSESISGGIDNSSSLFSLRSLHRLNLASNNFDFAQLPPEFGKLTSLTYLNLSESGFAGKIPSEFSQMTRLMTLDLSTSFYSLELENPNLKMLIQDLTELRELYLDGVNISAQGYEWCHSISSSLPHLQVLSMSNCYLSGPFDSSLLKLRSLSVVRLDGNPLFSSIPEFFTNFSNLTVLSLSSCDLLGAFPKKIFQVPTLHTLDLSNNRLLEGSLPEFPENGSFQNLVLSYTKFFGRLPLSIGSLGLLSMIEIRSCNFSGPIPYSLASLTHLVSLDFSSNNFNGSIPSFSLSKNLTEINLYNNCLTGGIPFSNWEHLENLVFLDLSYNFLSGNIPAPLFFLPLLKVMYLSNNRFSGRISEFAIKISNLLGLEVIDLSSNSLEGQVPKFLFQIQALASLSLSSNNFEGMIELQIFENLKNLVDLDLSYNNLLVSARDSNSAFSLLPQFTTLRLASCKLQELPDLKNQSRLMTLDLSDNQLHGEIPNWIWELGNGQLRFVNLSHNLFSNLQEPYVFHRHDYIDLHSNVLHGEIPIPPRSAAYIDYSSNNFSSSIPADIGNHLPSAFFLSISNNKLTGIIPGSICNASRLEVLDLSNNFLHGTVPSCLIEKNSTLKVLNLTGNNITESKGTPFQQKFQPGQNARVSAINI</sequence>
<dbReference type="Proteomes" id="UP001642360">
    <property type="component" value="Unassembled WGS sequence"/>
</dbReference>
<evidence type="ECO:0000256" key="11">
    <source>
        <dbReference type="ARBA" id="ARBA00023180"/>
    </source>
</evidence>
<dbReference type="Pfam" id="PF08263">
    <property type="entry name" value="LRRNT_2"/>
    <property type="match status" value="1"/>
</dbReference>
<dbReference type="GO" id="GO:0051707">
    <property type="term" value="P:response to other organism"/>
    <property type="evidence" value="ECO:0007669"/>
    <property type="project" value="UniProtKB-ARBA"/>
</dbReference>
<dbReference type="InterPro" id="IPR013210">
    <property type="entry name" value="LRR_N_plant-typ"/>
</dbReference>
<comment type="similarity">
    <text evidence="2">Belongs to the RLP family.</text>
</comment>
<dbReference type="InterPro" id="IPR003591">
    <property type="entry name" value="Leu-rich_rpt_typical-subtyp"/>
</dbReference>
<reference evidence="13 14" key="1">
    <citation type="submission" date="2024-02" db="EMBL/GenBank/DDBJ databases">
        <authorList>
            <person name="Vignale AGUSTIN F."/>
            <person name="Sosa J E."/>
            <person name="Modenutti C."/>
        </authorList>
    </citation>
    <scope>NUCLEOTIDE SEQUENCE [LARGE SCALE GENOMIC DNA]</scope>
</reference>
<comment type="caution">
    <text evidence="13">The sequence shown here is derived from an EMBL/GenBank/DDBJ whole genome shotgun (WGS) entry which is preliminary data.</text>
</comment>
<dbReference type="InterPro" id="IPR001611">
    <property type="entry name" value="Leu-rich_rpt"/>
</dbReference>
<evidence type="ECO:0000313" key="14">
    <source>
        <dbReference type="Proteomes" id="UP001642360"/>
    </source>
</evidence>
<dbReference type="Pfam" id="PF00560">
    <property type="entry name" value="LRR_1"/>
    <property type="match status" value="10"/>
</dbReference>
<keyword evidence="3" id="KW-1003">Cell membrane</keyword>
<evidence type="ECO:0000256" key="6">
    <source>
        <dbReference type="ARBA" id="ARBA00022729"/>
    </source>
</evidence>
<evidence type="ECO:0000256" key="4">
    <source>
        <dbReference type="ARBA" id="ARBA00022614"/>
    </source>
</evidence>
<evidence type="ECO:0000256" key="7">
    <source>
        <dbReference type="ARBA" id="ARBA00022737"/>
    </source>
</evidence>